<evidence type="ECO:0000256" key="4">
    <source>
        <dbReference type="ARBA" id="ARBA00022692"/>
    </source>
</evidence>
<reference evidence="10 11" key="1">
    <citation type="submission" date="2016-11" db="EMBL/GenBank/DDBJ databases">
        <authorList>
            <person name="Jaros S."/>
            <person name="Januszkiewicz K."/>
            <person name="Wedrychowicz H."/>
        </authorList>
    </citation>
    <scope>NUCLEOTIDE SEQUENCE [LARGE SCALE GENOMIC DNA]</scope>
    <source>
        <strain evidence="10 11">DSM 21986</strain>
    </source>
</reference>
<dbReference type="CDD" id="cd04187">
    <property type="entry name" value="DPM1_like_bac"/>
    <property type="match status" value="1"/>
</dbReference>
<feature type="transmembrane region" description="Helical" evidence="8">
    <location>
        <begin position="280"/>
        <end position="303"/>
    </location>
</feature>
<dbReference type="STRING" id="1194090.SAMN05443144_13113"/>
<dbReference type="Pfam" id="PF00535">
    <property type="entry name" value="Glycos_transf_2"/>
    <property type="match status" value="1"/>
</dbReference>
<evidence type="ECO:0000256" key="5">
    <source>
        <dbReference type="ARBA" id="ARBA00022985"/>
    </source>
</evidence>
<dbReference type="GO" id="GO:0009103">
    <property type="term" value="P:lipopolysaccharide biosynthetic process"/>
    <property type="evidence" value="ECO:0007669"/>
    <property type="project" value="UniProtKB-KW"/>
</dbReference>
<dbReference type="InterPro" id="IPR050256">
    <property type="entry name" value="Glycosyltransferase_2"/>
</dbReference>
<dbReference type="PANTHER" id="PTHR48090:SF3">
    <property type="entry name" value="UNDECAPRENYL-PHOSPHATE 4-DEOXY-4-FORMAMIDO-L-ARABINOSE TRANSFERASE"/>
    <property type="match status" value="1"/>
</dbReference>
<keyword evidence="7 8" id="KW-0472">Membrane</keyword>
<sequence>MPVQHRHTSDEIELSVIVPLFNEQQSLVELAERTGEALAGSTSFELIFVDDGSSDQSWREIKKVTESYSWARGIRMQRNYGKSTALQTGFEQARGAYIATMDADLQDDPFEISAMLQQLKERQLDLVSGWKKVRHDPVRKTVPSRFFNKVTALFTGIDLNDFNCGLKVYRREVIEHIHLYGELHRYIPFLAKLEGYDRIEEKVVKHHARKYGETKFGFSRFMHGFLDLLTLLFVNRYLQRPMHFFGTLGFLLLFVGGIINGYLTIEKLFYGAVLGDRPLLLFGVMLMVLGAQIFSIGFLGELIQKRNEKQQKPNVKDVI</sequence>
<evidence type="ECO:0000256" key="8">
    <source>
        <dbReference type="SAM" id="Phobius"/>
    </source>
</evidence>
<dbReference type="GO" id="GO:0099621">
    <property type="term" value="F:undecaprenyl-phosphate 4-deoxy-4-formamido-L-arabinose transferase activity"/>
    <property type="evidence" value="ECO:0007669"/>
    <property type="project" value="TreeGrafter"/>
</dbReference>
<evidence type="ECO:0000313" key="11">
    <source>
        <dbReference type="Proteomes" id="UP000184041"/>
    </source>
</evidence>
<dbReference type="GO" id="GO:0005886">
    <property type="term" value="C:plasma membrane"/>
    <property type="evidence" value="ECO:0007669"/>
    <property type="project" value="TreeGrafter"/>
</dbReference>
<evidence type="ECO:0000256" key="6">
    <source>
        <dbReference type="ARBA" id="ARBA00022989"/>
    </source>
</evidence>
<dbReference type="Proteomes" id="UP000184041">
    <property type="component" value="Unassembled WGS sequence"/>
</dbReference>
<keyword evidence="5" id="KW-0448">Lipopolysaccharide biosynthesis</keyword>
<keyword evidence="2" id="KW-0328">Glycosyltransferase</keyword>
<keyword evidence="4 8" id="KW-0812">Transmembrane</keyword>
<name>A0A1M5KDS7_9BACT</name>
<organism evidence="10 11">
    <name type="scientific">Fodinibius roseus</name>
    <dbReference type="NCBI Taxonomy" id="1194090"/>
    <lineage>
        <taxon>Bacteria</taxon>
        <taxon>Pseudomonadati</taxon>
        <taxon>Balneolota</taxon>
        <taxon>Balneolia</taxon>
        <taxon>Balneolales</taxon>
        <taxon>Balneolaceae</taxon>
        <taxon>Fodinibius</taxon>
    </lineage>
</organism>
<dbReference type="AlphaFoldDB" id="A0A1M5KDS7"/>
<dbReference type="RefSeq" id="WP_170864474.1">
    <property type="nucleotide sequence ID" value="NZ_FQUS01000031.1"/>
</dbReference>
<accession>A0A1M5KDS7</accession>
<keyword evidence="6 8" id="KW-1133">Transmembrane helix</keyword>
<dbReference type="InterPro" id="IPR029044">
    <property type="entry name" value="Nucleotide-diphossugar_trans"/>
</dbReference>
<dbReference type="Gene3D" id="3.90.550.10">
    <property type="entry name" value="Spore Coat Polysaccharide Biosynthesis Protein SpsA, Chain A"/>
    <property type="match status" value="1"/>
</dbReference>
<evidence type="ECO:0000256" key="7">
    <source>
        <dbReference type="ARBA" id="ARBA00023136"/>
    </source>
</evidence>
<keyword evidence="3 10" id="KW-0808">Transferase</keyword>
<proteinExistence type="predicted"/>
<keyword evidence="11" id="KW-1185">Reference proteome</keyword>
<evidence type="ECO:0000256" key="2">
    <source>
        <dbReference type="ARBA" id="ARBA00022676"/>
    </source>
</evidence>
<evidence type="ECO:0000313" key="10">
    <source>
        <dbReference type="EMBL" id="SHG50928.1"/>
    </source>
</evidence>
<feature type="transmembrane region" description="Helical" evidence="8">
    <location>
        <begin position="245"/>
        <end position="265"/>
    </location>
</feature>
<evidence type="ECO:0000259" key="9">
    <source>
        <dbReference type="Pfam" id="PF00535"/>
    </source>
</evidence>
<dbReference type="EMBL" id="FQUS01000031">
    <property type="protein sequence ID" value="SHG50928.1"/>
    <property type="molecule type" value="Genomic_DNA"/>
</dbReference>
<dbReference type="InterPro" id="IPR001173">
    <property type="entry name" value="Glyco_trans_2-like"/>
</dbReference>
<keyword evidence="1" id="KW-1003">Cell membrane</keyword>
<evidence type="ECO:0000256" key="1">
    <source>
        <dbReference type="ARBA" id="ARBA00022475"/>
    </source>
</evidence>
<protein>
    <submittedName>
        <fullName evidence="10">Glycosyltransferase involved in cell wall bisynthesis</fullName>
    </submittedName>
</protein>
<feature type="domain" description="Glycosyltransferase 2-like" evidence="9">
    <location>
        <begin position="15"/>
        <end position="177"/>
    </location>
</feature>
<evidence type="ECO:0000256" key="3">
    <source>
        <dbReference type="ARBA" id="ARBA00022679"/>
    </source>
</evidence>
<gene>
    <name evidence="10" type="ORF">SAMN05443144_13113</name>
</gene>
<dbReference type="SUPFAM" id="SSF53448">
    <property type="entry name" value="Nucleotide-diphospho-sugar transferases"/>
    <property type="match status" value="1"/>
</dbReference>
<dbReference type="PANTHER" id="PTHR48090">
    <property type="entry name" value="UNDECAPRENYL-PHOSPHATE 4-DEOXY-4-FORMAMIDO-L-ARABINOSE TRANSFERASE-RELATED"/>
    <property type="match status" value="1"/>
</dbReference>